<keyword evidence="1" id="KW-0732">Signal</keyword>
<dbReference type="EMBL" id="SJPW01000006">
    <property type="protein sequence ID" value="TWU48504.1"/>
    <property type="molecule type" value="Genomic_DNA"/>
</dbReference>
<sequence length="214" mass="22631" precursor="true">MSLKTILGVSTATVMTFIALAVTPSPASAGLPMGLLDQTGCTKRCPACDHVCKFDAKEVDVEKSCFDVESKVICIPRVVFPWQMKDRCGSCNSCDGTGCSSCINNGARTRRVCVLKTKKYKCPECEYSWSAEKAPCGGGCATGCCDSNACGTNCDAGCDKSAAYGGGEMIADPSYAQYPNYGYAQPSSTEMESIMVESAQQAPAQQAFQPVYGQ</sequence>
<keyword evidence="3" id="KW-1185">Reference proteome</keyword>
<proteinExistence type="predicted"/>
<dbReference type="OrthoDB" id="289236at2"/>
<comment type="caution">
    <text evidence="2">The sequence shown here is derived from an EMBL/GenBank/DDBJ whole genome shotgun (WGS) entry which is preliminary data.</text>
</comment>
<dbReference type="AlphaFoldDB" id="A0A5C6EJ28"/>
<feature type="signal peptide" evidence="1">
    <location>
        <begin position="1"/>
        <end position="29"/>
    </location>
</feature>
<evidence type="ECO:0000313" key="2">
    <source>
        <dbReference type="EMBL" id="TWU48504.1"/>
    </source>
</evidence>
<name>A0A5C6EJ28_9BACT</name>
<evidence type="ECO:0000256" key="1">
    <source>
        <dbReference type="SAM" id="SignalP"/>
    </source>
</evidence>
<gene>
    <name evidence="2" type="ORF">Poly51_44040</name>
</gene>
<accession>A0A5C6EJ28</accession>
<feature type="chain" id="PRO_5023037550" description="4Fe-4S ferredoxin-type domain-containing protein" evidence="1">
    <location>
        <begin position="30"/>
        <end position="214"/>
    </location>
</feature>
<dbReference type="Proteomes" id="UP000318288">
    <property type="component" value="Unassembled WGS sequence"/>
</dbReference>
<dbReference type="RefSeq" id="WP_146459885.1">
    <property type="nucleotide sequence ID" value="NZ_SJPW01000006.1"/>
</dbReference>
<evidence type="ECO:0000313" key="3">
    <source>
        <dbReference type="Proteomes" id="UP000318288"/>
    </source>
</evidence>
<protein>
    <recommendedName>
        <fullName evidence="4">4Fe-4S ferredoxin-type domain-containing protein</fullName>
    </recommendedName>
</protein>
<organism evidence="2 3">
    <name type="scientific">Rubripirellula tenax</name>
    <dbReference type="NCBI Taxonomy" id="2528015"/>
    <lineage>
        <taxon>Bacteria</taxon>
        <taxon>Pseudomonadati</taxon>
        <taxon>Planctomycetota</taxon>
        <taxon>Planctomycetia</taxon>
        <taxon>Pirellulales</taxon>
        <taxon>Pirellulaceae</taxon>
        <taxon>Rubripirellula</taxon>
    </lineage>
</organism>
<evidence type="ECO:0008006" key="4">
    <source>
        <dbReference type="Google" id="ProtNLM"/>
    </source>
</evidence>
<reference evidence="2 3" key="1">
    <citation type="submission" date="2019-02" db="EMBL/GenBank/DDBJ databases">
        <title>Deep-cultivation of Planctomycetes and their phenomic and genomic characterization uncovers novel biology.</title>
        <authorList>
            <person name="Wiegand S."/>
            <person name="Jogler M."/>
            <person name="Boedeker C."/>
            <person name="Pinto D."/>
            <person name="Vollmers J."/>
            <person name="Rivas-Marin E."/>
            <person name="Kohn T."/>
            <person name="Peeters S.H."/>
            <person name="Heuer A."/>
            <person name="Rast P."/>
            <person name="Oberbeckmann S."/>
            <person name="Bunk B."/>
            <person name="Jeske O."/>
            <person name="Meyerdierks A."/>
            <person name="Storesund J.E."/>
            <person name="Kallscheuer N."/>
            <person name="Luecker S."/>
            <person name="Lage O.M."/>
            <person name="Pohl T."/>
            <person name="Merkel B.J."/>
            <person name="Hornburger P."/>
            <person name="Mueller R.-W."/>
            <person name="Bruemmer F."/>
            <person name="Labrenz M."/>
            <person name="Spormann A.M."/>
            <person name="Op Den Camp H."/>
            <person name="Overmann J."/>
            <person name="Amann R."/>
            <person name="Jetten M.S.M."/>
            <person name="Mascher T."/>
            <person name="Medema M.H."/>
            <person name="Devos D.P."/>
            <person name="Kaster A.-K."/>
            <person name="Ovreas L."/>
            <person name="Rohde M."/>
            <person name="Galperin M.Y."/>
            <person name="Jogler C."/>
        </authorList>
    </citation>
    <scope>NUCLEOTIDE SEQUENCE [LARGE SCALE GENOMIC DNA]</scope>
    <source>
        <strain evidence="2 3">Poly51</strain>
    </source>
</reference>